<dbReference type="Gene3D" id="3.10.20.90">
    <property type="entry name" value="Phosphatidylinositol 3-kinase Catalytic Subunit, Chain A, domain 1"/>
    <property type="match status" value="1"/>
</dbReference>
<evidence type="ECO:0000313" key="7">
    <source>
        <dbReference type="EMBL" id="KAK3026510.1"/>
    </source>
</evidence>
<evidence type="ECO:0000256" key="3">
    <source>
        <dbReference type="ARBA" id="ARBA00023163"/>
    </source>
</evidence>
<comment type="caution">
    <text evidence="7">The sequence shown here is derived from an EMBL/GenBank/DDBJ whole genome shotgun (WGS) entry which is preliminary data.</text>
</comment>
<evidence type="ECO:0000259" key="6">
    <source>
        <dbReference type="PROSITE" id="PS51519"/>
    </source>
</evidence>
<dbReference type="Pfam" id="PF22922">
    <property type="entry name" value="GAF_NLP"/>
    <property type="match status" value="1"/>
</dbReference>
<dbReference type="EMBL" id="JAVXUP010000498">
    <property type="protein sequence ID" value="KAK3026510.1"/>
    <property type="molecule type" value="Genomic_DNA"/>
</dbReference>
<organism evidence="7 8">
    <name type="scientific">Escallonia herrerae</name>
    <dbReference type="NCBI Taxonomy" id="1293975"/>
    <lineage>
        <taxon>Eukaryota</taxon>
        <taxon>Viridiplantae</taxon>
        <taxon>Streptophyta</taxon>
        <taxon>Embryophyta</taxon>
        <taxon>Tracheophyta</taxon>
        <taxon>Spermatophyta</taxon>
        <taxon>Magnoliopsida</taxon>
        <taxon>eudicotyledons</taxon>
        <taxon>Gunneridae</taxon>
        <taxon>Pentapetalae</taxon>
        <taxon>asterids</taxon>
        <taxon>campanulids</taxon>
        <taxon>Escalloniales</taxon>
        <taxon>Escalloniaceae</taxon>
        <taxon>Escallonia</taxon>
    </lineage>
</organism>
<dbReference type="AlphaFoldDB" id="A0AA88WRU9"/>
<dbReference type="InterPro" id="IPR000270">
    <property type="entry name" value="PB1_dom"/>
</dbReference>
<evidence type="ECO:0000256" key="2">
    <source>
        <dbReference type="ARBA" id="ARBA00023125"/>
    </source>
</evidence>
<dbReference type="InterPro" id="IPR045012">
    <property type="entry name" value="NLP"/>
</dbReference>
<feature type="domain" description="RWP-RK" evidence="6">
    <location>
        <begin position="456"/>
        <end position="539"/>
    </location>
</feature>
<dbReference type="SUPFAM" id="SSF54277">
    <property type="entry name" value="CAD &amp; PB1 domains"/>
    <property type="match status" value="1"/>
</dbReference>
<keyword evidence="8" id="KW-1185">Reference proteome</keyword>
<dbReference type="GO" id="GO:0003700">
    <property type="term" value="F:DNA-binding transcription factor activity"/>
    <property type="evidence" value="ECO:0007669"/>
    <property type="project" value="InterPro"/>
</dbReference>
<evidence type="ECO:0000256" key="4">
    <source>
        <dbReference type="ARBA" id="ARBA00023242"/>
    </source>
</evidence>
<reference evidence="7" key="1">
    <citation type="submission" date="2022-12" db="EMBL/GenBank/DDBJ databases">
        <title>Draft genome assemblies for two species of Escallonia (Escalloniales).</title>
        <authorList>
            <person name="Chanderbali A."/>
            <person name="Dervinis C."/>
            <person name="Anghel I."/>
            <person name="Soltis D."/>
            <person name="Soltis P."/>
            <person name="Zapata F."/>
        </authorList>
    </citation>
    <scope>NUCLEOTIDE SEQUENCE</scope>
    <source>
        <strain evidence="7">UCBG64.0493</strain>
        <tissue evidence="7">Leaf</tissue>
    </source>
</reference>
<name>A0AA88WRU9_9ASTE</name>
<feature type="non-terminal residue" evidence="7">
    <location>
        <position position="1"/>
    </location>
</feature>
<gene>
    <name evidence="7" type="ORF">RJ639_041807</name>
</gene>
<evidence type="ECO:0000256" key="5">
    <source>
        <dbReference type="SAM" id="MobiDB-lite"/>
    </source>
</evidence>
<proteinExistence type="predicted"/>
<dbReference type="PANTHER" id="PTHR32002:SF35">
    <property type="entry name" value="PROTEIN NLP6"/>
    <property type="match status" value="1"/>
</dbReference>
<dbReference type="SMART" id="SM00666">
    <property type="entry name" value="PB1"/>
    <property type="match status" value="1"/>
</dbReference>
<evidence type="ECO:0000313" key="8">
    <source>
        <dbReference type="Proteomes" id="UP001188597"/>
    </source>
</evidence>
<dbReference type="PANTHER" id="PTHR32002">
    <property type="entry name" value="PROTEIN NLP8"/>
    <property type="match status" value="1"/>
</dbReference>
<keyword evidence="4" id="KW-0539">Nucleus</keyword>
<dbReference type="InterPro" id="IPR003035">
    <property type="entry name" value="RWP-RK_dom"/>
</dbReference>
<dbReference type="Pfam" id="PF02042">
    <property type="entry name" value="RWP-RK"/>
    <property type="match status" value="1"/>
</dbReference>
<evidence type="ECO:0000256" key="1">
    <source>
        <dbReference type="ARBA" id="ARBA00023015"/>
    </source>
</evidence>
<keyword evidence="2" id="KW-0238">DNA-binding</keyword>
<dbReference type="InterPro" id="IPR055081">
    <property type="entry name" value="NLP1-9_GAF"/>
</dbReference>
<protein>
    <recommendedName>
        <fullName evidence="6">RWP-RK domain-containing protein</fullName>
    </recommendedName>
</protein>
<accession>A0AA88WRU9</accession>
<feature type="compositionally biased region" description="Polar residues" evidence="5">
    <location>
        <begin position="519"/>
        <end position="536"/>
    </location>
</feature>
<keyword evidence="3" id="KW-0804">Transcription</keyword>
<dbReference type="Proteomes" id="UP001188597">
    <property type="component" value="Unassembled WGS sequence"/>
</dbReference>
<dbReference type="PROSITE" id="PS51519">
    <property type="entry name" value="RWP_RK"/>
    <property type="match status" value="1"/>
</dbReference>
<dbReference type="GO" id="GO:0003677">
    <property type="term" value="F:DNA binding"/>
    <property type="evidence" value="ECO:0007669"/>
    <property type="project" value="UniProtKB-KW"/>
</dbReference>
<keyword evidence="1" id="KW-0805">Transcription regulation</keyword>
<sequence length="735" mass="81697">RPSEMATESSDFQMIGEKIRTVLTVLTFRERRILVQFWAPSMDGGRQFLTTSDQPFGLGQIDEGLSKYRMHSQHKNWVLGGKDEGPPGRVFRNQLPEWTFDVRNYSSIDYPQRDDAAVLGNIRGSLAMPVIEPSCELCVGVLELVLSSEYDDYAYEVGEVCRALKVCPSPHFSKALKNVNLKSPKAFDCPSTHNGDYQNTLDEVLKALEVVCDIYALPLAQTWVLSGFCSFVAHEGSLHETCSSFSASCLGKVCVTTTGVPFCIPDLRMWQFRKACTEHHLRIGQGVVGRVLYSCTSCFCPDVTKLSDTEYPLVYYARMSGLTSCFALLLSSAELVNNKFIIELFLPPHITDSTNQQNLLESLLITIKQHTRNLVVASEMEYWGDKLSTEVICVSMNGKSGSTGTIHTTQQVQSAASEPQLMVEDDAIGNDWNVICVGQSDNASIYTGKQSEFVTIPSEGQRRKSIKFENSISLEDVRQQYGRKLDDAAANLRVSRSTLKRLCRQYDINKWPFSKRNKNNCSLPKPTQMNESTQGTSRHLMVGDLDESYFTLDEFDEHLFCPYSESSSPLARSLGSSSMSLSSTPLASPSLSGRFDFTSADLPKVDNASMHSLNASSIHGNQENLSGSDIQFSALSLNQPVTNVADTMAPLRQMQGVRPVTVKAKYGESTIKFMVSLMSRMVDLEKQVASRLQLNVGSFCLKYRDEVGDLIDCNDDMWDFLGGNTTIILSVLPIN</sequence>
<feature type="region of interest" description="Disordered" evidence="5">
    <location>
        <begin position="517"/>
        <end position="536"/>
    </location>
</feature>